<organism evidence="1">
    <name type="scientific">Ananas comosus var. bracteatus</name>
    <name type="common">red pineapple</name>
    <dbReference type="NCBI Taxonomy" id="296719"/>
    <lineage>
        <taxon>Eukaryota</taxon>
        <taxon>Viridiplantae</taxon>
        <taxon>Streptophyta</taxon>
        <taxon>Embryophyta</taxon>
        <taxon>Tracheophyta</taxon>
        <taxon>Spermatophyta</taxon>
        <taxon>Magnoliopsida</taxon>
        <taxon>Liliopsida</taxon>
        <taxon>Poales</taxon>
        <taxon>Bromeliaceae</taxon>
        <taxon>Bromelioideae</taxon>
        <taxon>Ananas</taxon>
    </lineage>
</organism>
<name>A0A6V7QVS8_ANACO</name>
<dbReference type="Gene3D" id="3.10.10.10">
    <property type="entry name" value="HIV Type 1 Reverse Transcriptase, subunit A, domain 1"/>
    <property type="match status" value="1"/>
</dbReference>
<dbReference type="AlphaFoldDB" id="A0A6V7QVS8"/>
<gene>
    <name evidence="1" type="ORF">CB5_LOCUS30188</name>
</gene>
<dbReference type="SUPFAM" id="SSF56672">
    <property type="entry name" value="DNA/RNA polymerases"/>
    <property type="match status" value="1"/>
</dbReference>
<proteinExistence type="predicted"/>
<protein>
    <submittedName>
        <fullName evidence="1">Uncharacterized protein</fullName>
    </submittedName>
</protein>
<dbReference type="InterPro" id="IPR043502">
    <property type="entry name" value="DNA/RNA_pol_sf"/>
</dbReference>
<accession>A0A6V7QVS8</accession>
<evidence type="ECO:0000313" key="1">
    <source>
        <dbReference type="EMBL" id="CAD1846977.1"/>
    </source>
</evidence>
<dbReference type="EMBL" id="CAJEUB010000029">
    <property type="protein sequence ID" value="CAD1846977.1"/>
    <property type="molecule type" value="Genomic_DNA"/>
</dbReference>
<sequence>MKIDRQCKVKFVVTGVYIDEMLCEVVPLNICNLIFGSPYLWDRDATFFQNEEIKRQVTKLLESGAIKPSSSPYGSPIVLVPKKDGGCITRCELELKQCEIEVREHSGVSVRVGRENRTRKAMLDHGLNPAKAWMKRWLGHDRKHILGISVRFEMNRRPNERKRAKTEKS</sequence>
<reference evidence="1" key="1">
    <citation type="submission" date="2020-07" db="EMBL/GenBank/DDBJ databases">
        <authorList>
            <person name="Lin J."/>
        </authorList>
    </citation>
    <scope>NUCLEOTIDE SEQUENCE</scope>
</reference>